<keyword evidence="2 7" id="KW-0813">Transport</keyword>
<keyword evidence="5 7" id="KW-1133">Transmembrane helix</keyword>
<evidence type="ECO:0000313" key="9">
    <source>
        <dbReference type="EMBL" id="CCV66534.1"/>
    </source>
</evidence>
<dbReference type="OrthoDB" id="9788103at2"/>
<dbReference type="InterPro" id="IPR025966">
    <property type="entry name" value="OppC_N"/>
</dbReference>
<accession>U4KTE2</accession>
<organism evidence="9 10">
    <name type="scientific">Acholeplasma brassicae</name>
    <dbReference type="NCBI Taxonomy" id="61635"/>
    <lineage>
        <taxon>Bacteria</taxon>
        <taxon>Bacillati</taxon>
        <taxon>Mycoplasmatota</taxon>
        <taxon>Mollicutes</taxon>
        <taxon>Acholeplasmatales</taxon>
        <taxon>Acholeplasmataceae</taxon>
        <taxon>Acholeplasma</taxon>
    </lineage>
</organism>
<evidence type="ECO:0000256" key="2">
    <source>
        <dbReference type="ARBA" id="ARBA00022448"/>
    </source>
</evidence>
<protein>
    <submittedName>
        <fullName evidence="9">ABC-type dipeptide/oligopeptide/nickel transport systems, permease</fullName>
    </submittedName>
</protein>
<gene>
    <name evidence="9" type="primary">dppC</name>
    <name evidence="9" type="ORF">BN85315130</name>
</gene>
<feature type="transmembrane region" description="Helical" evidence="7">
    <location>
        <begin position="33"/>
        <end position="54"/>
    </location>
</feature>
<dbReference type="CDD" id="cd06261">
    <property type="entry name" value="TM_PBP2"/>
    <property type="match status" value="1"/>
</dbReference>
<evidence type="ECO:0000256" key="6">
    <source>
        <dbReference type="ARBA" id="ARBA00023136"/>
    </source>
</evidence>
<dbReference type="HOGENOM" id="CLU_028518_1_1_14"/>
<proteinExistence type="inferred from homology"/>
<keyword evidence="4 7" id="KW-0812">Transmembrane</keyword>
<dbReference type="RefSeq" id="WP_030005391.1">
    <property type="nucleotide sequence ID" value="NC_022549.1"/>
</dbReference>
<evidence type="ECO:0000256" key="3">
    <source>
        <dbReference type="ARBA" id="ARBA00022475"/>
    </source>
</evidence>
<evidence type="ECO:0000259" key="8">
    <source>
        <dbReference type="PROSITE" id="PS50928"/>
    </source>
</evidence>
<feature type="domain" description="ABC transmembrane type-1" evidence="8">
    <location>
        <begin position="93"/>
        <end position="282"/>
    </location>
</feature>
<evidence type="ECO:0000256" key="1">
    <source>
        <dbReference type="ARBA" id="ARBA00004651"/>
    </source>
</evidence>
<comment type="similarity">
    <text evidence="7">Belongs to the binding-protein-dependent transport system permease family.</text>
</comment>
<dbReference type="Pfam" id="PF12911">
    <property type="entry name" value="OppC_N"/>
    <property type="match status" value="1"/>
</dbReference>
<dbReference type="PROSITE" id="PS50928">
    <property type="entry name" value="ABC_TM1"/>
    <property type="match status" value="1"/>
</dbReference>
<evidence type="ECO:0000256" key="7">
    <source>
        <dbReference type="RuleBase" id="RU363032"/>
    </source>
</evidence>
<dbReference type="EMBL" id="FO681348">
    <property type="protein sequence ID" value="CCV66534.1"/>
    <property type="molecule type" value="Genomic_DNA"/>
</dbReference>
<dbReference type="GO" id="GO:0055085">
    <property type="term" value="P:transmembrane transport"/>
    <property type="evidence" value="ECO:0007669"/>
    <property type="project" value="InterPro"/>
</dbReference>
<evidence type="ECO:0000313" key="10">
    <source>
        <dbReference type="Proteomes" id="UP000032737"/>
    </source>
</evidence>
<feature type="transmembrane region" description="Helical" evidence="7">
    <location>
        <begin position="260"/>
        <end position="281"/>
    </location>
</feature>
<feature type="transmembrane region" description="Helical" evidence="7">
    <location>
        <begin position="156"/>
        <end position="175"/>
    </location>
</feature>
<dbReference type="PANTHER" id="PTHR43386:SF1">
    <property type="entry name" value="D,D-DIPEPTIDE TRANSPORT SYSTEM PERMEASE PROTEIN DDPC-RELATED"/>
    <property type="match status" value="1"/>
</dbReference>
<dbReference type="Pfam" id="PF00528">
    <property type="entry name" value="BPD_transp_1"/>
    <property type="match status" value="1"/>
</dbReference>
<keyword evidence="10" id="KW-1185">Reference proteome</keyword>
<dbReference type="PANTHER" id="PTHR43386">
    <property type="entry name" value="OLIGOPEPTIDE TRANSPORT SYSTEM PERMEASE PROTEIN APPC"/>
    <property type="match status" value="1"/>
</dbReference>
<dbReference type="KEGG" id="abra:BN85315130"/>
<dbReference type="InterPro" id="IPR050366">
    <property type="entry name" value="BP-dependent_transpt_permease"/>
</dbReference>
<dbReference type="AlphaFoldDB" id="U4KTE2"/>
<dbReference type="Proteomes" id="UP000032737">
    <property type="component" value="Chromosome"/>
</dbReference>
<evidence type="ECO:0000256" key="4">
    <source>
        <dbReference type="ARBA" id="ARBA00022692"/>
    </source>
</evidence>
<feature type="transmembrane region" description="Helical" evidence="7">
    <location>
        <begin position="97"/>
        <end position="121"/>
    </location>
</feature>
<feature type="transmembrane region" description="Helical" evidence="7">
    <location>
        <begin position="213"/>
        <end position="239"/>
    </location>
</feature>
<dbReference type="GO" id="GO:0005886">
    <property type="term" value="C:plasma membrane"/>
    <property type="evidence" value="ECO:0007669"/>
    <property type="project" value="UniProtKB-SubCell"/>
</dbReference>
<reference evidence="9 10" key="1">
    <citation type="journal article" date="2013" name="J. Mol. Microbiol. Biotechnol.">
        <title>Analysis of the Complete Genomes of Acholeplasma brassicae , A. palmae and A. laidlawii and Their Comparison to the Obligate Parasites from ' Candidatus Phytoplasma'.</title>
        <authorList>
            <person name="Kube M."/>
            <person name="Siewert C."/>
            <person name="Migdoll A.M."/>
            <person name="Duduk B."/>
            <person name="Holz S."/>
            <person name="Rabus R."/>
            <person name="Seemuller E."/>
            <person name="Mitrovic J."/>
            <person name="Muller I."/>
            <person name="Buttner C."/>
            <person name="Reinhardt R."/>
        </authorList>
    </citation>
    <scope>NUCLEOTIDE SEQUENCE [LARGE SCALE GENOMIC DNA]</scope>
    <source>
        <strain evidence="10">0502</strain>
    </source>
</reference>
<keyword evidence="6 7" id="KW-0472">Membrane</keyword>
<dbReference type="SUPFAM" id="SSF161098">
    <property type="entry name" value="MetI-like"/>
    <property type="match status" value="1"/>
</dbReference>
<name>U4KTE2_9MOLU</name>
<keyword evidence="3" id="KW-1003">Cell membrane</keyword>
<evidence type="ECO:0000256" key="5">
    <source>
        <dbReference type="ARBA" id="ARBA00022989"/>
    </source>
</evidence>
<dbReference type="STRING" id="61635.BN85315130"/>
<dbReference type="Gene3D" id="1.10.3720.10">
    <property type="entry name" value="MetI-like"/>
    <property type="match status" value="1"/>
</dbReference>
<dbReference type="InterPro" id="IPR000515">
    <property type="entry name" value="MetI-like"/>
</dbReference>
<sequence length="296" mass="31897">MFKKRNEVIENLSRLPKTPFQEVLMSLKENKRFLVGFGFLVLVIIMALFADFIAPFGMKEQNLSNALAKPSLDHLFGTDHLGRDVFSRVVYGARTSLTIGLSAVSISLVIGGLLGVLAGYYKGLLDVVIMRVSDVLLSIPSILLAIAIVASFGAGMFNMIVAIAIGNIPIFARIIRSNVLALSEKQFIEASHALGSSNLRIIVSHIIPNTLSAIIVQSSLGIASAILSAAGLGFIGLGLESSVAEWGLMLSSGRAYIRTHTYLTIYPGLAIMFSILAFNMLGDGIRDALDPKMRER</sequence>
<dbReference type="InterPro" id="IPR035906">
    <property type="entry name" value="MetI-like_sf"/>
</dbReference>
<comment type="subcellular location">
    <subcellularLocation>
        <location evidence="1 7">Cell membrane</location>
        <topology evidence="1 7">Multi-pass membrane protein</topology>
    </subcellularLocation>
</comment>
<feature type="transmembrane region" description="Helical" evidence="7">
    <location>
        <begin position="128"/>
        <end position="150"/>
    </location>
</feature>